<proteinExistence type="predicted"/>
<reference evidence="1 2" key="1">
    <citation type="submission" date="2024-08" db="EMBL/GenBank/DDBJ databases">
        <authorList>
            <person name="Cucini C."/>
            <person name="Frati F."/>
        </authorList>
    </citation>
    <scope>NUCLEOTIDE SEQUENCE [LARGE SCALE GENOMIC DNA]</scope>
</reference>
<sequence>MIRLNYPIGISQSFSKSLVILFISCIVSTVRGKAPWATSQVTANHEPKLNEPCDFMLYKHYFQGVKDCSPAEPYSCSTGEKDARHTQATQLKPKYMDPKFLCIKTDSDYNLDMNEFDCLPDTTDYLQIKGYCGCGSRFSQIDFNDPETKPRLNLSTFSYEYFHYPALHKGLIMQRRADATYECVSSHFNHCTLNENKKQGKHFTPCARDLVCLNISVTHPAQRQPFLNSRTGEWYGICLYPSAERQRSDPLSFAWRKENSFSGALVIFSIICQLLL</sequence>
<dbReference type="Proteomes" id="UP001642540">
    <property type="component" value="Unassembled WGS sequence"/>
</dbReference>
<gene>
    <name evidence="1" type="ORF">ODALV1_LOCUS29258</name>
</gene>
<keyword evidence="2" id="KW-1185">Reference proteome</keyword>
<organism evidence="1 2">
    <name type="scientific">Orchesella dallaii</name>
    <dbReference type="NCBI Taxonomy" id="48710"/>
    <lineage>
        <taxon>Eukaryota</taxon>
        <taxon>Metazoa</taxon>
        <taxon>Ecdysozoa</taxon>
        <taxon>Arthropoda</taxon>
        <taxon>Hexapoda</taxon>
        <taxon>Collembola</taxon>
        <taxon>Entomobryomorpha</taxon>
        <taxon>Entomobryoidea</taxon>
        <taxon>Orchesellidae</taxon>
        <taxon>Orchesellinae</taxon>
        <taxon>Orchesella</taxon>
    </lineage>
</organism>
<evidence type="ECO:0000313" key="1">
    <source>
        <dbReference type="EMBL" id="CAL8143086.1"/>
    </source>
</evidence>
<name>A0ABP1S3W2_9HEXA</name>
<comment type="caution">
    <text evidence="1">The sequence shown here is derived from an EMBL/GenBank/DDBJ whole genome shotgun (WGS) entry which is preliminary data.</text>
</comment>
<accession>A0ABP1S3W2</accession>
<evidence type="ECO:0000313" key="2">
    <source>
        <dbReference type="Proteomes" id="UP001642540"/>
    </source>
</evidence>
<dbReference type="EMBL" id="CAXLJM020000151">
    <property type="protein sequence ID" value="CAL8143086.1"/>
    <property type="molecule type" value="Genomic_DNA"/>
</dbReference>
<protein>
    <recommendedName>
        <fullName evidence="3">DUF4789 domain-containing protein</fullName>
    </recommendedName>
</protein>
<evidence type="ECO:0008006" key="3">
    <source>
        <dbReference type="Google" id="ProtNLM"/>
    </source>
</evidence>